<dbReference type="RefSeq" id="XP_066076516.1">
    <property type="nucleotide sequence ID" value="XM_066220419.1"/>
</dbReference>
<sequence length="701" mass="76960">MPNSPPGPSKPPSQSANDGNLATSIYNSYSNDPSKLHKLMSNVSTHAFAEQIPNFHGHWVLSDYSNIFRVDNNNNNYNNNTQNADTSSIRSKLKGTYPRTSPPRNSSQIQKKEEEKIQGKSMDIDQAVAYITAKVESDVGEKDKSNQTQKKKKQRSKKKKSKKTSLPSSTTTIQSEITEQEEEMNQAIHSPTDLTEVDVVLGSDTEISEGGKSAENQASPSLEPISTLPLELSKNHEVPQIIHQGVLSSIRIPQPHQEQSIEANTNNADETIRSLSQSPIKVKLPPTSDNKTSQPRPPSPSPQQQIIRNISYFGDIPNSYNDPISEELTQLASNYNSSTTNSVTTSATESIDPPVDLPATSANFSESGPPLVVEPTTTRPSSSTITMSNLTPPPSPPATFIESAGQTQSKPPTVSTTEPDAGLGRPLTPPPDLDDEEEDGKLVFPAEPSMMASIPSDLKEIHAPSIPSIILDPRTRPSMFTPSIHPLTDPWTLFFSNTSHQRKNLRPLSPLNPAFNPLSNHPNAADYSSHLVTLFQAVCLEDLFGSWKALRRAIAKSKNRPIEPQGDTTMQGGPGLGTHFFPDETNFHFFKSGIKPMWEDQMCQKGGKIMIAGEAHAMDNLFFDLILLLISGDLDAEVPPPDNSTSLVCGIVLSKRKLTRIEIWLGGVQPPEEKWVGEVTRYVEGRFKAWKVYGYKSFGKN</sequence>
<name>A0AAX4JXZ9_9TREE</name>
<evidence type="ECO:0000256" key="2">
    <source>
        <dbReference type="SAM" id="MobiDB-lite"/>
    </source>
</evidence>
<feature type="compositionally biased region" description="Polar residues" evidence="2">
    <location>
        <begin position="98"/>
        <end position="107"/>
    </location>
</feature>
<feature type="region of interest" description="Disordered" evidence="2">
    <location>
        <begin position="252"/>
        <end position="305"/>
    </location>
</feature>
<proteinExistence type="inferred from homology"/>
<gene>
    <name evidence="3" type="ORF">L201_004679</name>
</gene>
<evidence type="ECO:0000313" key="3">
    <source>
        <dbReference type="EMBL" id="WWC89753.1"/>
    </source>
</evidence>
<dbReference type="Proteomes" id="UP001355207">
    <property type="component" value="Chromosome 6"/>
</dbReference>
<feature type="region of interest" description="Disordered" evidence="2">
    <location>
        <begin position="137"/>
        <end position="173"/>
    </location>
</feature>
<dbReference type="PANTHER" id="PTHR11960:SF71">
    <property type="entry name" value="TRANSLATION INITIATION FACTOR 4E"/>
    <property type="match status" value="1"/>
</dbReference>
<evidence type="ECO:0000313" key="4">
    <source>
        <dbReference type="Proteomes" id="UP001355207"/>
    </source>
</evidence>
<feature type="compositionally biased region" description="Basic residues" evidence="2">
    <location>
        <begin position="149"/>
        <end position="163"/>
    </location>
</feature>
<feature type="compositionally biased region" description="Low complexity" evidence="2">
    <location>
        <begin position="336"/>
        <end position="350"/>
    </location>
</feature>
<feature type="compositionally biased region" description="Low complexity" evidence="2">
    <location>
        <begin position="164"/>
        <end position="173"/>
    </location>
</feature>
<feature type="compositionally biased region" description="Polar residues" evidence="2">
    <location>
        <begin position="404"/>
        <end position="418"/>
    </location>
</feature>
<dbReference type="Pfam" id="PF01652">
    <property type="entry name" value="IF4E"/>
    <property type="match status" value="1"/>
</dbReference>
<comment type="similarity">
    <text evidence="1">Belongs to the eukaryotic initiation factor 4E family.</text>
</comment>
<dbReference type="Gene3D" id="3.30.760.10">
    <property type="entry name" value="RNA Cap, Translation Initiation Factor Eif4e"/>
    <property type="match status" value="1"/>
</dbReference>
<protein>
    <recommendedName>
        <fullName evidence="5">Translation initiation factor 4E</fullName>
    </recommendedName>
</protein>
<keyword evidence="4" id="KW-1185">Reference proteome</keyword>
<reference evidence="3 4" key="1">
    <citation type="submission" date="2024-01" db="EMBL/GenBank/DDBJ databases">
        <title>Comparative genomics of Cryptococcus and Kwoniella reveals pathogenesis evolution and contrasting modes of karyotype evolution via chromosome fusion or intercentromeric recombination.</title>
        <authorList>
            <person name="Coelho M.A."/>
            <person name="David-Palma M."/>
            <person name="Shea T."/>
            <person name="Bowers K."/>
            <person name="McGinley-Smith S."/>
            <person name="Mohammad A.W."/>
            <person name="Gnirke A."/>
            <person name="Yurkov A.M."/>
            <person name="Nowrousian M."/>
            <person name="Sun S."/>
            <person name="Cuomo C.A."/>
            <person name="Heitman J."/>
        </authorList>
    </citation>
    <scope>NUCLEOTIDE SEQUENCE [LARGE SCALE GENOMIC DNA]</scope>
    <source>
        <strain evidence="3 4">CBS 6074</strain>
    </source>
</reference>
<evidence type="ECO:0000256" key="1">
    <source>
        <dbReference type="RuleBase" id="RU004374"/>
    </source>
</evidence>
<feature type="compositionally biased region" description="Low complexity" evidence="2">
    <location>
        <begin position="376"/>
        <end position="388"/>
    </location>
</feature>
<accession>A0AAX4JXZ9</accession>
<feature type="compositionally biased region" description="Polar residues" evidence="2">
    <location>
        <begin position="256"/>
        <end position="279"/>
    </location>
</feature>
<dbReference type="InterPro" id="IPR001040">
    <property type="entry name" value="TIF_eIF_4E"/>
</dbReference>
<dbReference type="AlphaFoldDB" id="A0AAX4JXZ9"/>
<dbReference type="GO" id="GO:0003743">
    <property type="term" value="F:translation initiation factor activity"/>
    <property type="evidence" value="ECO:0007669"/>
    <property type="project" value="UniProtKB-KW"/>
</dbReference>
<feature type="compositionally biased region" description="Pro residues" evidence="2">
    <location>
        <begin position="1"/>
        <end position="11"/>
    </location>
</feature>
<organism evidence="3 4">
    <name type="scientific">Kwoniella dendrophila CBS 6074</name>
    <dbReference type="NCBI Taxonomy" id="1295534"/>
    <lineage>
        <taxon>Eukaryota</taxon>
        <taxon>Fungi</taxon>
        <taxon>Dikarya</taxon>
        <taxon>Basidiomycota</taxon>
        <taxon>Agaricomycotina</taxon>
        <taxon>Tremellomycetes</taxon>
        <taxon>Tremellales</taxon>
        <taxon>Cryptococcaceae</taxon>
        <taxon>Kwoniella</taxon>
    </lineage>
</organism>
<feature type="region of interest" description="Disordered" evidence="2">
    <location>
        <begin position="76"/>
        <end position="121"/>
    </location>
</feature>
<dbReference type="GO" id="GO:0016281">
    <property type="term" value="C:eukaryotic translation initiation factor 4F complex"/>
    <property type="evidence" value="ECO:0007669"/>
    <property type="project" value="TreeGrafter"/>
</dbReference>
<feature type="region of interest" description="Disordered" evidence="2">
    <location>
        <begin position="336"/>
        <end position="437"/>
    </location>
</feature>
<keyword evidence="1" id="KW-0396">Initiation factor</keyword>
<dbReference type="EMBL" id="CP144103">
    <property type="protein sequence ID" value="WWC89753.1"/>
    <property type="molecule type" value="Genomic_DNA"/>
</dbReference>
<dbReference type="GO" id="GO:0000340">
    <property type="term" value="F:RNA 7-methylguanosine cap binding"/>
    <property type="evidence" value="ECO:0007669"/>
    <property type="project" value="TreeGrafter"/>
</dbReference>
<dbReference type="SUPFAM" id="SSF55418">
    <property type="entry name" value="eIF4e-like"/>
    <property type="match status" value="1"/>
</dbReference>
<keyword evidence="1" id="KW-0694">RNA-binding</keyword>
<dbReference type="GeneID" id="91095349"/>
<keyword evidence="1" id="KW-0648">Protein biosynthesis</keyword>
<feature type="region of interest" description="Disordered" evidence="2">
    <location>
        <begin position="1"/>
        <end position="21"/>
    </location>
</feature>
<evidence type="ECO:0008006" key="5">
    <source>
        <dbReference type="Google" id="ProtNLM"/>
    </source>
</evidence>
<dbReference type="InterPro" id="IPR023398">
    <property type="entry name" value="TIF_eIF4e-like"/>
</dbReference>
<dbReference type="PANTHER" id="PTHR11960">
    <property type="entry name" value="EUKARYOTIC TRANSLATION INITIATION FACTOR 4E RELATED"/>
    <property type="match status" value="1"/>
</dbReference>